<dbReference type="SUPFAM" id="SSF54593">
    <property type="entry name" value="Glyoxalase/Bleomycin resistance protein/Dihydroxybiphenyl dioxygenase"/>
    <property type="match status" value="1"/>
</dbReference>
<dbReference type="InterPro" id="IPR028973">
    <property type="entry name" value="PhnB-like"/>
</dbReference>
<comment type="caution">
    <text evidence="2">The sequence shown here is derived from an EMBL/GenBank/DDBJ whole genome shotgun (WGS) entry which is preliminary data.</text>
</comment>
<feature type="domain" description="Glyoxalase/fosfomycin resistance/dioxygenase" evidence="1">
    <location>
        <begin position="29"/>
        <end position="150"/>
    </location>
</feature>
<reference evidence="2 3" key="1">
    <citation type="submission" date="2020-07" db="EMBL/GenBank/DDBJ databases">
        <title>Sequencing the genomes of 1000 actinobacteria strains.</title>
        <authorList>
            <person name="Klenk H.-P."/>
        </authorList>
    </citation>
    <scope>NUCLEOTIDE SEQUENCE [LARGE SCALE GENOMIC DNA]</scope>
    <source>
        <strain evidence="2 3">DSM 19082</strain>
    </source>
</reference>
<keyword evidence="3" id="KW-1185">Reference proteome</keyword>
<dbReference type="Pfam" id="PF00903">
    <property type="entry name" value="Glyoxalase"/>
    <property type="match status" value="1"/>
</dbReference>
<dbReference type="AlphaFoldDB" id="A0A852RYQ0"/>
<dbReference type="RefSeq" id="WP_218865798.1">
    <property type="nucleotide sequence ID" value="NZ_BAABEF010000001.1"/>
</dbReference>
<gene>
    <name evidence="2" type="ORF">BJ958_003248</name>
</gene>
<dbReference type="InterPro" id="IPR029068">
    <property type="entry name" value="Glyas_Bleomycin-R_OHBP_Dase"/>
</dbReference>
<dbReference type="Gene3D" id="3.10.180.10">
    <property type="entry name" value="2,3-Dihydroxybiphenyl 1,2-Dioxygenase, domain 1"/>
    <property type="match status" value="1"/>
</dbReference>
<organism evidence="2 3">
    <name type="scientific">Nocardioides kongjuensis</name>
    <dbReference type="NCBI Taxonomy" id="349522"/>
    <lineage>
        <taxon>Bacteria</taxon>
        <taxon>Bacillati</taxon>
        <taxon>Actinomycetota</taxon>
        <taxon>Actinomycetes</taxon>
        <taxon>Propionibacteriales</taxon>
        <taxon>Nocardioidaceae</taxon>
        <taxon>Nocardioides</taxon>
    </lineage>
</organism>
<dbReference type="CDD" id="cd06588">
    <property type="entry name" value="PhnB_like"/>
    <property type="match status" value="1"/>
</dbReference>
<dbReference type="PANTHER" id="PTHR33990">
    <property type="entry name" value="PROTEIN YJDN-RELATED"/>
    <property type="match status" value="1"/>
</dbReference>
<evidence type="ECO:0000313" key="3">
    <source>
        <dbReference type="Proteomes" id="UP000582231"/>
    </source>
</evidence>
<name>A0A852RYQ0_9ACTN</name>
<sequence length="160" mass="17139">MRPPVHSGIHLNHPGATMAINLNPYINWRGQAREAMEFYQSVLGGELTVMTFADMGGTAMGVAESEVDWVMHSALSVSPSVLLMGADHPSHVPGEPQTQQVSISGPAEDGDTLRAWWEGLTDGATVMQPLEPAPWGDSFGMLKDKYGVDWLVNIAGAPQG</sequence>
<dbReference type="Proteomes" id="UP000582231">
    <property type="component" value="Unassembled WGS sequence"/>
</dbReference>
<protein>
    <submittedName>
        <fullName evidence="2">PhnB protein</fullName>
    </submittedName>
</protein>
<proteinExistence type="predicted"/>
<dbReference type="EMBL" id="JACCBF010000001">
    <property type="protein sequence ID" value="NYD31702.1"/>
    <property type="molecule type" value="Genomic_DNA"/>
</dbReference>
<dbReference type="InterPro" id="IPR004360">
    <property type="entry name" value="Glyas_Fos-R_dOase_dom"/>
</dbReference>
<accession>A0A852RYQ0</accession>
<dbReference type="PANTHER" id="PTHR33990:SF1">
    <property type="entry name" value="PROTEIN YJDN"/>
    <property type="match status" value="1"/>
</dbReference>
<evidence type="ECO:0000259" key="1">
    <source>
        <dbReference type="Pfam" id="PF00903"/>
    </source>
</evidence>
<evidence type="ECO:0000313" key="2">
    <source>
        <dbReference type="EMBL" id="NYD31702.1"/>
    </source>
</evidence>